<organism evidence="2 3">
    <name type="scientific">Prescottella agglutinans</name>
    <dbReference type="NCBI Taxonomy" id="1644129"/>
    <lineage>
        <taxon>Bacteria</taxon>
        <taxon>Bacillati</taxon>
        <taxon>Actinomycetota</taxon>
        <taxon>Actinomycetes</taxon>
        <taxon>Mycobacteriales</taxon>
        <taxon>Nocardiaceae</taxon>
        <taxon>Prescottella</taxon>
    </lineage>
</organism>
<dbReference type="Pfam" id="PF13565">
    <property type="entry name" value="HTH_32"/>
    <property type="match status" value="1"/>
</dbReference>
<dbReference type="InterPro" id="IPR036397">
    <property type="entry name" value="RNaseH_sf"/>
</dbReference>
<name>A0A3S3AIH3_9NOCA</name>
<gene>
    <name evidence="2" type="ORF">EGT67_04980</name>
</gene>
<dbReference type="AlphaFoldDB" id="A0A3S3AIH3"/>
<dbReference type="InterPro" id="IPR009057">
    <property type="entry name" value="Homeodomain-like_sf"/>
</dbReference>
<dbReference type="EMBL" id="RKLP01000002">
    <property type="protein sequence ID" value="RVW10863.1"/>
    <property type="molecule type" value="Genomic_DNA"/>
</dbReference>
<dbReference type="Pfam" id="PF13683">
    <property type="entry name" value="rve_3"/>
    <property type="match status" value="1"/>
</dbReference>
<dbReference type="SUPFAM" id="SSF53098">
    <property type="entry name" value="Ribonuclease H-like"/>
    <property type="match status" value="1"/>
</dbReference>
<feature type="domain" description="Integrase catalytic" evidence="1">
    <location>
        <begin position="149"/>
        <end position="323"/>
    </location>
</feature>
<reference evidence="2 3" key="1">
    <citation type="submission" date="2018-11" db="EMBL/GenBank/DDBJ databases">
        <title>Rhodococcus spongicola sp. nov. and Rhodococcus xishaensis sp. nov. from marine sponges.</title>
        <authorList>
            <person name="Li L."/>
            <person name="Lin H.W."/>
        </authorList>
    </citation>
    <scope>NUCLEOTIDE SEQUENCE [LARGE SCALE GENOMIC DNA]</scope>
    <source>
        <strain evidence="2 3">CCTCC AB2014297</strain>
    </source>
</reference>
<protein>
    <submittedName>
        <fullName evidence="2">IS481 family transposase</fullName>
    </submittedName>
</protein>
<dbReference type="InterPro" id="IPR001584">
    <property type="entry name" value="Integrase_cat-core"/>
</dbReference>
<evidence type="ECO:0000259" key="1">
    <source>
        <dbReference type="PROSITE" id="PS50994"/>
    </source>
</evidence>
<dbReference type="NCBIfam" id="NF033577">
    <property type="entry name" value="transpos_IS481"/>
    <property type="match status" value="1"/>
</dbReference>
<dbReference type="PANTHER" id="PTHR35004:SF6">
    <property type="entry name" value="TRANSPOSASE"/>
    <property type="match status" value="1"/>
</dbReference>
<dbReference type="SUPFAM" id="SSF46689">
    <property type="entry name" value="Homeodomain-like"/>
    <property type="match status" value="1"/>
</dbReference>
<dbReference type="PANTHER" id="PTHR35004">
    <property type="entry name" value="TRANSPOSASE RV3428C-RELATED"/>
    <property type="match status" value="1"/>
</dbReference>
<evidence type="ECO:0000313" key="3">
    <source>
        <dbReference type="Proteomes" id="UP000286208"/>
    </source>
</evidence>
<dbReference type="Gene3D" id="3.30.420.10">
    <property type="entry name" value="Ribonuclease H-like superfamily/Ribonuclease H"/>
    <property type="match status" value="1"/>
</dbReference>
<dbReference type="PROSITE" id="PS50994">
    <property type="entry name" value="INTEGRASE"/>
    <property type="match status" value="1"/>
</dbReference>
<dbReference type="GO" id="GO:0003676">
    <property type="term" value="F:nucleic acid binding"/>
    <property type="evidence" value="ECO:0007669"/>
    <property type="project" value="InterPro"/>
</dbReference>
<evidence type="ECO:0000313" key="2">
    <source>
        <dbReference type="EMBL" id="RVW10863.1"/>
    </source>
</evidence>
<comment type="caution">
    <text evidence="2">The sequence shown here is derived from an EMBL/GenBank/DDBJ whole genome shotgun (WGS) entry which is preliminary data.</text>
</comment>
<dbReference type="Proteomes" id="UP000286208">
    <property type="component" value="Unassembled WGS sequence"/>
</dbReference>
<sequence length="332" mass="37619">MHANAPLSFEGRRRLIERCKTRPIAHVAAEMGISRACASKWVGRYRGFGELGLHDRSSVPHHQPTATGPDVVARIETLRRDRKWSARRITFELASEGNAISRRTVTRHLHHLGLNRRRFIDPNGEANRVARKIIAHWPGHMVHVDVKKVGRIPDGGGWRVHGKGSKRAKAVERGKTAGKTGGYVYLHSAVDGFSRLAYTESLADEKSVTAIGFMHRARAFFAAHGILYIQRIVTDNGSCYRAKDFTKVLHGARHQRIAPYTPRHNGKVERYNRILPEEFLYAREWHSEHQRTHALGVWNVHYNYHRPHSAVGDRPPTSKLLACVTNVLASYT</sequence>
<dbReference type="InterPro" id="IPR047656">
    <property type="entry name" value="IS481-like_transpos"/>
</dbReference>
<keyword evidence="3" id="KW-1185">Reference proteome</keyword>
<dbReference type="GO" id="GO:0015074">
    <property type="term" value="P:DNA integration"/>
    <property type="evidence" value="ECO:0007669"/>
    <property type="project" value="InterPro"/>
</dbReference>
<dbReference type="InterPro" id="IPR012337">
    <property type="entry name" value="RNaseH-like_sf"/>
</dbReference>
<accession>A0A3S3AIH3</accession>
<dbReference type="OrthoDB" id="568335at2"/>
<proteinExistence type="predicted"/>